<evidence type="ECO:0000256" key="2">
    <source>
        <dbReference type="ARBA" id="ARBA00022670"/>
    </source>
</evidence>
<dbReference type="EMBL" id="RBIL01000002">
    <property type="protein sequence ID" value="RKQ87296.1"/>
    <property type="molecule type" value="Genomic_DNA"/>
</dbReference>
<keyword evidence="3" id="KW-0227">DNA damage</keyword>
<dbReference type="GO" id="GO:0006508">
    <property type="term" value="P:proteolysis"/>
    <property type="evidence" value="ECO:0007669"/>
    <property type="project" value="UniProtKB-KW"/>
</dbReference>
<name>A0A660L099_9ACTN</name>
<accession>A0A660L099</accession>
<evidence type="ECO:0000256" key="9">
    <source>
        <dbReference type="SAM" id="MobiDB-lite"/>
    </source>
</evidence>
<evidence type="ECO:0000256" key="1">
    <source>
        <dbReference type="ARBA" id="ARBA00008136"/>
    </source>
</evidence>
<evidence type="ECO:0000256" key="4">
    <source>
        <dbReference type="ARBA" id="ARBA00022801"/>
    </source>
</evidence>
<dbReference type="InterPro" id="IPR036590">
    <property type="entry name" value="SRAP-like"/>
</dbReference>
<dbReference type="AlphaFoldDB" id="A0A660L099"/>
<feature type="compositionally biased region" description="Pro residues" evidence="9">
    <location>
        <begin position="208"/>
        <end position="220"/>
    </location>
</feature>
<dbReference type="RefSeq" id="WP_121255723.1">
    <property type="nucleotide sequence ID" value="NZ_RBIL01000002.1"/>
</dbReference>
<dbReference type="Proteomes" id="UP000278962">
    <property type="component" value="Unassembled WGS sequence"/>
</dbReference>
<comment type="similarity">
    <text evidence="1 8">Belongs to the SOS response-associated peptidase family.</text>
</comment>
<sequence>MCGRYTLSTVDGPEIAQRFSLINPPSEETLGRFNVCPTETVAAIVAPGEATGVQWGLRPFKNGSFAPINVRSETASKRFKWLMDRGRCLVLADGWYEWLKAEQKGQPKLPFRYTVDDGSLFAFAGVYDRTGVAILTTEANEICKPVHDRMPVILDGPEAEAMWLSKDVAIPEAEGLLIPFPSERVSVAPANPAVNRAGVEGPELLTPPDAPPTPPSDTLF</sequence>
<evidence type="ECO:0000256" key="5">
    <source>
        <dbReference type="ARBA" id="ARBA00023124"/>
    </source>
</evidence>
<dbReference type="PANTHER" id="PTHR13604:SF0">
    <property type="entry name" value="ABASIC SITE PROCESSING PROTEIN HMCES"/>
    <property type="match status" value="1"/>
</dbReference>
<dbReference type="EC" id="3.4.-.-" evidence="8"/>
<dbReference type="GO" id="GO:0008233">
    <property type="term" value="F:peptidase activity"/>
    <property type="evidence" value="ECO:0007669"/>
    <property type="project" value="UniProtKB-KW"/>
</dbReference>
<evidence type="ECO:0000256" key="8">
    <source>
        <dbReference type="RuleBase" id="RU364100"/>
    </source>
</evidence>
<dbReference type="GO" id="GO:0003697">
    <property type="term" value="F:single-stranded DNA binding"/>
    <property type="evidence" value="ECO:0007669"/>
    <property type="project" value="InterPro"/>
</dbReference>
<dbReference type="Pfam" id="PF02586">
    <property type="entry name" value="SRAP"/>
    <property type="match status" value="1"/>
</dbReference>
<evidence type="ECO:0000256" key="6">
    <source>
        <dbReference type="ARBA" id="ARBA00023125"/>
    </source>
</evidence>
<proteinExistence type="inferred from homology"/>
<comment type="caution">
    <text evidence="10">The sequence shown here is derived from an EMBL/GenBank/DDBJ whole genome shotgun (WGS) entry which is preliminary data.</text>
</comment>
<dbReference type="GO" id="GO:0106300">
    <property type="term" value="P:protein-DNA covalent cross-linking repair"/>
    <property type="evidence" value="ECO:0007669"/>
    <property type="project" value="InterPro"/>
</dbReference>
<dbReference type="GO" id="GO:0016829">
    <property type="term" value="F:lyase activity"/>
    <property type="evidence" value="ECO:0007669"/>
    <property type="project" value="UniProtKB-KW"/>
</dbReference>
<keyword evidence="4 8" id="KW-0378">Hydrolase</keyword>
<dbReference type="PANTHER" id="PTHR13604">
    <property type="entry name" value="DC12-RELATED"/>
    <property type="match status" value="1"/>
</dbReference>
<dbReference type="InterPro" id="IPR003738">
    <property type="entry name" value="SRAP"/>
</dbReference>
<evidence type="ECO:0000313" key="11">
    <source>
        <dbReference type="Proteomes" id="UP000278962"/>
    </source>
</evidence>
<keyword evidence="5" id="KW-0190">Covalent protein-DNA linkage</keyword>
<keyword evidence="2 8" id="KW-0645">Protease</keyword>
<protein>
    <recommendedName>
        <fullName evidence="8">Abasic site processing protein</fullName>
        <ecNumber evidence="8">3.4.-.-</ecNumber>
    </recommendedName>
</protein>
<gene>
    <name evidence="10" type="ORF">C8N24_5317</name>
</gene>
<evidence type="ECO:0000313" key="10">
    <source>
        <dbReference type="EMBL" id="RKQ87296.1"/>
    </source>
</evidence>
<organism evidence="10 11">
    <name type="scientific">Solirubrobacter pauli</name>
    <dbReference type="NCBI Taxonomy" id="166793"/>
    <lineage>
        <taxon>Bacteria</taxon>
        <taxon>Bacillati</taxon>
        <taxon>Actinomycetota</taxon>
        <taxon>Thermoleophilia</taxon>
        <taxon>Solirubrobacterales</taxon>
        <taxon>Solirubrobacteraceae</taxon>
        <taxon>Solirubrobacter</taxon>
    </lineage>
</organism>
<feature type="region of interest" description="Disordered" evidence="9">
    <location>
        <begin position="197"/>
        <end position="220"/>
    </location>
</feature>
<evidence type="ECO:0000256" key="3">
    <source>
        <dbReference type="ARBA" id="ARBA00022763"/>
    </source>
</evidence>
<dbReference type="SUPFAM" id="SSF143081">
    <property type="entry name" value="BB1717-like"/>
    <property type="match status" value="1"/>
</dbReference>
<reference evidence="10 11" key="1">
    <citation type="submission" date="2018-10" db="EMBL/GenBank/DDBJ databases">
        <title>Genomic Encyclopedia of Archaeal and Bacterial Type Strains, Phase II (KMG-II): from individual species to whole genera.</title>
        <authorList>
            <person name="Goeker M."/>
        </authorList>
    </citation>
    <scope>NUCLEOTIDE SEQUENCE [LARGE SCALE GENOMIC DNA]</scope>
    <source>
        <strain evidence="10 11">DSM 14954</strain>
    </source>
</reference>
<dbReference type="Gene3D" id="3.90.1680.10">
    <property type="entry name" value="SOS response associated peptidase-like"/>
    <property type="match status" value="1"/>
</dbReference>
<dbReference type="OrthoDB" id="9782620at2"/>
<keyword evidence="7" id="KW-0456">Lyase</keyword>
<keyword evidence="6" id="KW-0238">DNA-binding</keyword>
<keyword evidence="11" id="KW-1185">Reference proteome</keyword>
<evidence type="ECO:0000256" key="7">
    <source>
        <dbReference type="ARBA" id="ARBA00023239"/>
    </source>
</evidence>